<dbReference type="Pfam" id="PF02879">
    <property type="entry name" value="PGM_PMM_II"/>
    <property type="match status" value="1"/>
</dbReference>
<evidence type="ECO:0000256" key="2">
    <source>
        <dbReference type="ARBA" id="ARBA00010231"/>
    </source>
</evidence>
<keyword evidence="4" id="KW-0479">Metal-binding</keyword>
<protein>
    <recommendedName>
        <fullName evidence="10">Phosphomannomutase/phosphoglucomutase</fullName>
    </recommendedName>
</protein>
<evidence type="ECO:0000256" key="1">
    <source>
        <dbReference type="ARBA" id="ARBA00001946"/>
    </source>
</evidence>
<dbReference type="PRINTS" id="PR00509">
    <property type="entry name" value="PGMPMM"/>
</dbReference>
<dbReference type="PROSITE" id="PS00710">
    <property type="entry name" value="PGM_PMM"/>
    <property type="match status" value="1"/>
</dbReference>
<evidence type="ECO:0000259" key="8">
    <source>
        <dbReference type="Pfam" id="PF02879"/>
    </source>
</evidence>
<dbReference type="InterPro" id="IPR005841">
    <property type="entry name" value="Alpha-D-phosphohexomutase_SF"/>
</dbReference>
<reference evidence="9" key="1">
    <citation type="submission" date="2019-08" db="EMBL/GenBank/DDBJ databases">
        <authorList>
            <person name="Kucharzyk K."/>
            <person name="Murdoch R.W."/>
            <person name="Higgins S."/>
            <person name="Loffler F."/>
        </authorList>
    </citation>
    <scope>NUCLEOTIDE SEQUENCE</scope>
</reference>
<evidence type="ECO:0000256" key="4">
    <source>
        <dbReference type="ARBA" id="ARBA00022723"/>
    </source>
</evidence>
<evidence type="ECO:0000256" key="6">
    <source>
        <dbReference type="ARBA" id="ARBA00023235"/>
    </source>
</evidence>
<comment type="similarity">
    <text evidence="2">Belongs to the phosphohexose mutase family.</text>
</comment>
<comment type="caution">
    <text evidence="9">The sequence shown here is derived from an EMBL/GenBank/DDBJ whole genome shotgun (WGS) entry which is preliminary data.</text>
</comment>
<keyword evidence="3" id="KW-0597">Phosphoprotein</keyword>
<evidence type="ECO:0000259" key="7">
    <source>
        <dbReference type="Pfam" id="PF02878"/>
    </source>
</evidence>
<keyword evidence="6" id="KW-0413">Isomerase</keyword>
<dbReference type="PANTHER" id="PTHR43771:SF1">
    <property type="entry name" value="PHOSPHOMANNOMUTASE"/>
    <property type="match status" value="1"/>
</dbReference>
<dbReference type="InterPro" id="IPR005845">
    <property type="entry name" value="A-D-PHexomutase_a/b/a-II"/>
</dbReference>
<keyword evidence="5" id="KW-0460">Magnesium</keyword>
<evidence type="ECO:0000256" key="5">
    <source>
        <dbReference type="ARBA" id="ARBA00022842"/>
    </source>
</evidence>
<feature type="domain" description="Alpha-D-phosphohexomutase alpha/beta/alpha" evidence="8">
    <location>
        <begin position="196"/>
        <end position="279"/>
    </location>
</feature>
<dbReference type="InterPro" id="IPR016066">
    <property type="entry name" value="A-D-PHexomutase_CS"/>
</dbReference>
<comment type="cofactor">
    <cofactor evidence="1">
        <name>Mg(2+)</name>
        <dbReference type="ChEBI" id="CHEBI:18420"/>
    </cofactor>
</comment>
<gene>
    <name evidence="9" type="ORF">SDC9_10319</name>
</gene>
<dbReference type="GO" id="GO:0016868">
    <property type="term" value="F:intramolecular phosphotransferase activity"/>
    <property type="evidence" value="ECO:0007669"/>
    <property type="project" value="InterPro"/>
</dbReference>
<dbReference type="PANTHER" id="PTHR43771">
    <property type="entry name" value="PHOSPHOMANNOMUTASE"/>
    <property type="match status" value="1"/>
</dbReference>
<dbReference type="GO" id="GO:0005975">
    <property type="term" value="P:carbohydrate metabolic process"/>
    <property type="evidence" value="ECO:0007669"/>
    <property type="project" value="InterPro"/>
</dbReference>
<dbReference type="EMBL" id="VSSQ01000025">
    <property type="protein sequence ID" value="MPL64662.1"/>
    <property type="molecule type" value="Genomic_DNA"/>
</dbReference>
<dbReference type="GO" id="GO:0000287">
    <property type="term" value="F:magnesium ion binding"/>
    <property type="evidence" value="ECO:0007669"/>
    <property type="project" value="InterPro"/>
</dbReference>
<dbReference type="SUPFAM" id="SSF53738">
    <property type="entry name" value="Phosphoglucomutase, first 3 domains"/>
    <property type="match status" value="2"/>
</dbReference>
<sequence length="537" mass="58813">MTYAELTTGLPEALKQELNLGMFKAYDIRTKSSRLTSELIRRLMAAIGRYSLEVLGTRRIMLGRDGRIAAPPLMEAALELLPDLGIDVLVNPLPISTCQFYFSHMKNPDCAAVMLTASHNPGEYIGLKLMAPGMKTLAMDSGPRGGITGILAYYLEGLPVPGRPAHRGKVEVRHYLEPFVEYSLRLAGVGRGGLDGVPILGDFLGGTAGVEVAEAFGYAGADLAMRNLVPDGRFPAGDPNPGVAKSIGPTKELIARGGYLCGLCFDGDGDRMDILDAKGEQLSPSFNLSVLLPDILEIFKKAYERGVFGRAAPWRPRIYADVKTNPPALQAQVRQGLDVAIIRNGHSFIKEALRGGFAQQYLAASEESAHYYMNFPLDLEDFGAGFAATENTLFFSLLSARIWAEDPGRYERAIAAQSGLVRQREWPCHFKDEVSLERSLAEVENEFARRGLLIMKTMEDGRSLDATLMRSGLPEVLDSNSDLSAPWYQVAQRNTRSEEGIARWEVVANSEKDCREVVALIRGITDGYVARGLAEYL</sequence>
<accession>A0A644TEK6</accession>
<name>A0A644TEK6_9ZZZZ</name>
<dbReference type="AlphaFoldDB" id="A0A644TEK6"/>
<evidence type="ECO:0000313" key="9">
    <source>
        <dbReference type="EMBL" id="MPL64662.1"/>
    </source>
</evidence>
<evidence type="ECO:0000256" key="3">
    <source>
        <dbReference type="ARBA" id="ARBA00022553"/>
    </source>
</evidence>
<dbReference type="InterPro" id="IPR005844">
    <property type="entry name" value="A-D-PHexomutase_a/b/a-I"/>
</dbReference>
<evidence type="ECO:0008006" key="10">
    <source>
        <dbReference type="Google" id="ProtNLM"/>
    </source>
</evidence>
<dbReference type="Gene3D" id="3.40.120.10">
    <property type="entry name" value="Alpha-D-Glucose-1,6-Bisphosphate, subunit A, domain 3"/>
    <property type="match status" value="3"/>
</dbReference>
<proteinExistence type="inferred from homology"/>
<dbReference type="Pfam" id="PF02878">
    <property type="entry name" value="PGM_PMM_I"/>
    <property type="match status" value="1"/>
</dbReference>
<organism evidence="9">
    <name type="scientific">bioreactor metagenome</name>
    <dbReference type="NCBI Taxonomy" id="1076179"/>
    <lineage>
        <taxon>unclassified sequences</taxon>
        <taxon>metagenomes</taxon>
        <taxon>ecological metagenomes</taxon>
    </lineage>
</organism>
<feature type="domain" description="Alpha-D-phosphohexomutase alpha/beta/alpha" evidence="7">
    <location>
        <begin position="22"/>
        <end position="133"/>
    </location>
</feature>
<dbReference type="InterPro" id="IPR016055">
    <property type="entry name" value="A-D-PHexomutase_a/b/a-I/II/III"/>
</dbReference>